<feature type="transmembrane region" description="Helical" evidence="5">
    <location>
        <begin position="396"/>
        <end position="416"/>
    </location>
</feature>
<feature type="transmembrane region" description="Helical" evidence="5">
    <location>
        <begin position="277"/>
        <end position="298"/>
    </location>
</feature>
<dbReference type="Gene3D" id="3.30.565.10">
    <property type="entry name" value="Histidine kinase-like ATPase, C-terminal domain"/>
    <property type="match status" value="1"/>
</dbReference>
<keyword evidence="5" id="KW-0472">Membrane</keyword>
<dbReference type="InterPro" id="IPR005467">
    <property type="entry name" value="His_kinase_dom"/>
</dbReference>
<protein>
    <submittedName>
        <fullName evidence="7">Diverse 7TM receptor transmembrane region</fullName>
    </submittedName>
</protein>
<dbReference type="Gene3D" id="1.20.5.1930">
    <property type="match status" value="1"/>
</dbReference>
<dbReference type="InterPro" id="IPR050482">
    <property type="entry name" value="Sensor_HK_TwoCompSys"/>
</dbReference>
<accession>A0A212JHI2</accession>
<evidence type="ECO:0000256" key="1">
    <source>
        <dbReference type="ARBA" id="ARBA00022679"/>
    </source>
</evidence>
<keyword evidence="4" id="KW-0175">Coiled coil</keyword>
<evidence type="ECO:0000256" key="3">
    <source>
        <dbReference type="ARBA" id="ARBA00023012"/>
    </source>
</evidence>
<dbReference type="PANTHER" id="PTHR24421">
    <property type="entry name" value="NITRATE/NITRITE SENSOR PROTEIN NARX-RELATED"/>
    <property type="match status" value="1"/>
</dbReference>
<feature type="coiled-coil region" evidence="4">
    <location>
        <begin position="430"/>
        <end position="457"/>
    </location>
</feature>
<dbReference type="PROSITE" id="PS50109">
    <property type="entry name" value="HIS_KIN"/>
    <property type="match status" value="1"/>
</dbReference>
<keyword evidence="5" id="KW-1133">Transmembrane helix</keyword>
<dbReference type="SMART" id="SM00387">
    <property type="entry name" value="HATPase_c"/>
    <property type="match status" value="1"/>
</dbReference>
<keyword evidence="2" id="KW-0418">Kinase</keyword>
<evidence type="ECO:0000256" key="2">
    <source>
        <dbReference type="ARBA" id="ARBA00022777"/>
    </source>
</evidence>
<sequence length="666" mass="72135">MRTAEDRHATEPGGRIRFLMLFLVLASALAFWSAWRSARPIRGTAEAGVLSLSAHDLDGELSLEGPWTVFPGALLSPTDFADPKPPLPQGELRFPGTWKGTAGLTDRGEATFRLRLIPPPGERRMILRLMDIHIAYRLWADGNLIAQSGVPGRSETTEDAHRSLVLAPLVLRGEPVDLTLQVSNHHFRKGGVAEPILLSSPGVAEAARARSWVLSACFCGVLAVTAIYHLSIYALRRHDPPPLYFGLYALLLLVYAAGSNTTLWLAGEILPRQVPPAAMEGTALLSYVAASVTLYRFFLTLYPDAFSRRLRVASDLRLPVFVVAQAAFPSFVAYWVILGLLLLTIPLSGYYIARMTVCVRRGRPGADILLVGCVILAGAAVNDILIHAGAIEGSYLVMPGLFAFVLFQALTLAMRFTRSFAEVERLSSELEGKNSVLRAEMEERDRLEREVIAISEDERRRIGHELHDGLCQQLTAARLRCSVLAENLSGQTGFARDARALGGLLAATTEDAYALSRGLWPVEHDPAAPGPSLEELVRSVRRDDGVSVELHQDRHCAKCANPHATALYRIAQEALSNAMKHAQASHVRVSLTCAGDGRVELIVQDDGIGRIAADQGHGGGLGLRIMAHRANVIEADLSIADAPGGGTVVRCIAPCSRGAAIRETAR</sequence>
<dbReference type="SUPFAM" id="SSF55874">
    <property type="entry name" value="ATPase domain of HSP90 chaperone/DNA topoisomerase II/histidine kinase"/>
    <property type="match status" value="1"/>
</dbReference>
<dbReference type="CDD" id="cd16917">
    <property type="entry name" value="HATPase_UhpB-NarQ-NarX-like"/>
    <property type="match status" value="1"/>
</dbReference>
<name>A0A212JHI2_9PROT</name>
<feature type="transmembrane region" description="Helical" evidence="5">
    <location>
        <begin position="318"/>
        <end position="347"/>
    </location>
</feature>
<evidence type="ECO:0000259" key="6">
    <source>
        <dbReference type="PROSITE" id="PS50109"/>
    </source>
</evidence>
<dbReference type="Pfam" id="PF07730">
    <property type="entry name" value="HisKA_3"/>
    <property type="match status" value="1"/>
</dbReference>
<gene>
    <name evidence="7" type="ORF">KL86APRO_11045</name>
</gene>
<dbReference type="EMBL" id="FLUO01000001">
    <property type="protein sequence ID" value="SBV98705.1"/>
    <property type="molecule type" value="Genomic_DNA"/>
</dbReference>
<dbReference type="PANTHER" id="PTHR24421:SF58">
    <property type="entry name" value="SIGNAL TRANSDUCTION HISTIDINE-PROTEIN KINASE_PHOSPHATASE UHPB"/>
    <property type="match status" value="1"/>
</dbReference>
<keyword evidence="1" id="KW-0808">Transferase</keyword>
<organism evidence="7">
    <name type="scientific">uncultured Alphaproteobacteria bacterium</name>
    <dbReference type="NCBI Taxonomy" id="91750"/>
    <lineage>
        <taxon>Bacteria</taxon>
        <taxon>Pseudomonadati</taxon>
        <taxon>Pseudomonadota</taxon>
        <taxon>Alphaproteobacteria</taxon>
        <taxon>environmental samples</taxon>
    </lineage>
</organism>
<dbReference type="GO" id="GO:0016020">
    <property type="term" value="C:membrane"/>
    <property type="evidence" value="ECO:0007669"/>
    <property type="project" value="InterPro"/>
</dbReference>
<dbReference type="InterPro" id="IPR036890">
    <property type="entry name" value="HATPase_C_sf"/>
</dbReference>
<proteinExistence type="predicted"/>
<evidence type="ECO:0000256" key="5">
    <source>
        <dbReference type="SAM" id="Phobius"/>
    </source>
</evidence>
<feature type="transmembrane region" description="Helical" evidence="5">
    <location>
        <begin position="368"/>
        <end position="390"/>
    </location>
</feature>
<dbReference type="AlphaFoldDB" id="A0A212JHI2"/>
<evidence type="ECO:0000256" key="4">
    <source>
        <dbReference type="SAM" id="Coils"/>
    </source>
</evidence>
<dbReference type="InterPro" id="IPR011712">
    <property type="entry name" value="Sig_transdc_His_kin_sub3_dim/P"/>
</dbReference>
<keyword evidence="5 7" id="KW-0812">Transmembrane</keyword>
<reference evidence="7" key="1">
    <citation type="submission" date="2016-04" db="EMBL/GenBank/DDBJ databases">
        <authorList>
            <person name="Evans L.H."/>
            <person name="Alamgir A."/>
            <person name="Owens N."/>
            <person name="Weber N.D."/>
            <person name="Virtaneva K."/>
            <person name="Barbian K."/>
            <person name="Babar A."/>
            <person name="Rosenke K."/>
        </authorList>
    </citation>
    <scope>NUCLEOTIDE SEQUENCE</scope>
    <source>
        <strain evidence="7">86</strain>
    </source>
</reference>
<keyword evidence="7" id="KW-0675">Receptor</keyword>
<dbReference type="GO" id="GO:0000155">
    <property type="term" value="F:phosphorelay sensor kinase activity"/>
    <property type="evidence" value="ECO:0007669"/>
    <property type="project" value="InterPro"/>
</dbReference>
<dbReference type="GO" id="GO:0046983">
    <property type="term" value="F:protein dimerization activity"/>
    <property type="evidence" value="ECO:0007669"/>
    <property type="project" value="InterPro"/>
</dbReference>
<evidence type="ECO:0000313" key="7">
    <source>
        <dbReference type="EMBL" id="SBV98705.1"/>
    </source>
</evidence>
<dbReference type="Pfam" id="PF07695">
    <property type="entry name" value="7TMR-DISM_7TM"/>
    <property type="match status" value="1"/>
</dbReference>
<dbReference type="InterPro" id="IPR003594">
    <property type="entry name" value="HATPase_dom"/>
</dbReference>
<feature type="transmembrane region" description="Helical" evidence="5">
    <location>
        <begin position="243"/>
        <end position="265"/>
    </location>
</feature>
<feature type="transmembrane region" description="Helical" evidence="5">
    <location>
        <begin position="212"/>
        <end position="231"/>
    </location>
</feature>
<dbReference type="Pfam" id="PF02518">
    <property type="entry name" value="HATPase_c"/>
    <property type="match status" value="1"/>
</dbReference>
<dbReference type="InterPro" id="IPR011623">
    <property type="entry name" value="7TMR_DISM_rcpt_extracell_dom1"/>
</dbReference>
<feature type="domain" description="Histidine kinase" evidence="6">
    <location>
        <begin position="567"/>
        <end position="657"/>
    </location>
</feature>
<keyword evidence="3" id="KW-0902">Two-component regulatory system</keyword>
<feature type="transmembrane region" description="Helical" evidence="5">
    <location>
        <begin position="16"/>
        <end position="35"/>
    </location>
</feature>